<dbReference type="InterPro" id="IPR051783">
    <property type="entry name" value="NAD(P)-dependent_oxidoreduct"/>
</dbReference>
<organism evidence="2 3">
    <name type="scientific">Phialocephala subalpina</name>
    <dbReference type="NCBI Taxonomy" id="576137"/>
    <lineage>
        <taxon>Eukaryota</taxon>
        <taxon>Fungi</taxon>
        <taxon>Dikarya</taxon>
        <taxon>Ascomycota</taxon>
        <taxon>Pezizomycotina</taxon>
        <taxon>Leotiomycetes</taxon>
        <taxon>Helotiales</taxon>
        <taxon>Mollisiaceae</taxon>
        <taxon>Phialocephala</taxon>
        <taxon>Phialocephala fortinii species complex</taxon>
    </lineage>
</organism>
<dbReference type="Proteomes" id="UP000184330">
    <property type="component" value="Unassembled WGS sequence"/>
</dbReference>
<dbReference type="GO" id="GO:0005737">
    <property type="term" value="C:cytoplasm"/>
    <property type="evidence" value="ECO:0007669"/>
    <property type="project" value="TreeGrafter"/>
</dbReference>
<dbReference type="Pfam" id="PF01370">
    <property type="entry name" value="Epimerase"/>
    <property type="match status" value="1"/>
</dbReference>
<dbReference type="EMBL" id="FJOG01000006">
    <property type="protein sequence ID" value="CZR55030.1"/>
    <property type="molecule type" value="Genomic_DNA"/>
</dbReference>
<dbReference type="AlphaFoldDB" id="A0A1L7WQH4"/>
<protein>
    <submittedName>
        <fullName evidence="2">Related to nucleoside-diphosphate-sugar epimerase</fullName>
    </submittedName>
</protein>
<keyword evidence="3" id="KW-1185">Reference proteome</keyword>
<dbReference type="SUPFAM" id="SSF51735">
    <property type="entry name" value="NAD(P)-binding Rossmann-fold domains"/>
    <property type="match status" value="1"/>
</dbReference>
<dbReference type="InterPro" id="IPR001509">
    <property type="entry name" value="Epimerase_deHydtase"/>
</dbReference>
<dbReference type="STRING" id="576137.A0A1L7WQH4"/>
<proteinExistence type="predicted"/>
<dbReference type="Gene3D" id="3.40.50.720">
    <property type="entry name" value="NAD(P)-binding Rossmann-like Domain"/>
    <property type="match status" value="1"/>
</dbReference>
<feature type="domain" description="NAD-dependent epimerase/dehydratase" evidence="1">
    <location>
        <begin position="6"/>
        <end position="229"/>
    </location>
</feature>
<sequence>MSPLLFMTGATGYIGGQFLENIVSKHPDYNVTCLVRTSSQAEQLTAKHPSLHFVTGDLDSTSVLTEQSKLADVVIQTADCDHAGSIKAIFQGLSDPTRSKQGTFIQISGAASALDVSNGYGQASTKVWDDIKDIHEITHFPQTIFHAVTDQLVLSEGKKLGVKTAILEPSIVYGKSDGIKKFSMGLPWMVDAFQKRGKAFIIGEGKTLFTAIHVKDLADVLVLMTEAAVAEGGKMDWREEGVYYVEGGEYKFRDIVERIVMEMRKRGTIPGLEIEEITAEQATEIHPWGPIMWGSKMRTRASRLRGFGWEAKQASVVDAVPELFD</sequence>
<dbReference type="PANTHER" id="PTHR48079">
    <property type="entry name" value="PROTEIN YEEZ"/>
    <property type="match status" value="1"/>
</dbReference>
<gene>
    <name evidence="2" type="ORF">PAC_04916</name>
</gene>
<dbReference type="OrthoDB" id="2130169at2759"/>
<evidence type="ECO:0000259" key="1">
    <source>
        <dbReference type="Pfam" id="PF01370"/>
    </source>
</evidence>
<reference evidence="2 3" key="1">
    <citation type="submission" date="2016-03" db="EMBL/GenBank/DDBJ databases">
        <authorList>
            <person name="Ploux O."/>
        </authorList>
    </citation>
    <scope>NUCLEOTIDE SEQUENCE [LARGE SCALE GENOMIC DNA]</scope>
    <source>
        <strain evidence="2 3">UAMH 11012</strain>
    </source>
</reference>
<dbReference type="PANTHER" id="PTHR48079:SF6">
    <property type="entry name" value="NAD(P)-BINDING DOMAIN-CONTAINING PROTEIN-RELATED"/>
    <property type="match status" value="1"/>
</dbReference>
<name>A0A1L7WQH4_9HELO</name>
<evidence type="ECO:0000313" key="2">
    <source>
        <dbReference type="EMBL" id="CZR55030.1"/>
    </source>
</evidence>
<accession>A0A1L7WQH4</accession>
<evidence type="ECO:0000313" key="3">
    <source>
        <dbReference type="Proteomes" id="UP000184330"/>
    </source>
</evidence>
<dbReference type="InterPro" id="IPR036291">
    <property type="entry name" value="NAD(P)-bd_dom_sf"/>
</dbReference>
<dbReference type="GO" id="GO:0004029">
    <property type="term" value="F:aldehyde dehydrogenase (NAD+) activity"/>
    <property type="evidence" value="ECO:0007669"/>
    <property type="project" value="TreeGrafter"/>
</dbReference>